<name>A0ABT7ZIG3_9BACL</name>
<dbReference type="RefSeq" id="WP_290214351.1">
    <property type="nucleotide sequence ID" value="NZ_JASDCQ010000001.1"/>
</dbReference>
<dbReference type="Proteomes" id="UP001225873">
    <property type="component" value="Unassembled WGS sequence"/>
</dbReference>
<sequence>MKKKLLFALLCILVIGVGYTVFYVNQYSVKDNRASIHADLTTWESRGSEEEIEIKILKMTQINHTTSYVVLFETADKYVGYAHLLKGWNGQFKIVESGAGTNIVKYRDLKTNQGVYGILAGKNPDLQIDHITAKSEFTDEDFSFTSPIPEDATFLVYKKLPEDLKETFLTFTLYDENGKVIEPASE</sequence>
<reference evidence="1 2" key="1">
    <citation type="submission" date="2023-03" db="EMBL/GenBank/DDBJ databases">
        <authorList>
            <person name="Uniacke-Lowe S."/>
            <person name="Ross P."/>
            <person name="Hill C."/>
        </authorList>
    </citation>
    <scope>NUCLEOTIDE SEQUENCE [LARGE SCALE GENOMIC DNA]</scope>
    <source>
        <strain evidence="1 2">APC 4016</strain>
    </source>
</reference>
<accession>A0ABT7ZIG3</accession>
<gene>
    <name evidence="1" type="ORF">QMA01_04145</name>
</gene>
<organism evidence="1 2">
    <name type="scientific">Planococcus notacanthi</name>
    <dbReference type="NCBI Taxonomy" id="3035188"/>
    <lineage>
        <taxon>Bacteria</taxon>
        <taxon>Bacillati</taxon>
        <taxon>Bacillota</taxon>
        <taxon>Bacilli</taxon>
        <taxon>Bacillales</taxon>
        <taxon>Caryophanaceae</taxon>
        <taxon>Planococcus</taxon>
    </lineage>
</organism>
<evidence type="ECO:0000313" key="2">
    <source>
        <dbReference type="Proteomes" id="UP001225873"/>
    </source>
</evidence>
<proteinExistence type="predicted"/>
<protein>
    <recommendedName>
        <fullName evidence="3">DUF5067 domain-containing protein</fullName>
    </recommendedName>
</protein>
<evidence type="ECO:0008006" key="3">
    <source>
        <dbReference type="Google" id="ProtNLM"/>
    </source>
</evidence>
<evidence type="ECO:0000313" key="1">
    <source>
        <dbReference type="EMBL" id="MDN3426477.1"/>
    </source>
</evidence>
<dbReference type="EMBL" id="JASDCQ010000001">
    <property type="protein sequence ID" value="MDN3426477.1"/>
    <property type="molecule type" value="Genomic_DNA"/>
</dbReference>
<comment type="caution">
    <text evidence="1">The sequence shown here is derived from an EMBL/GenBank/DDBJ whole genome shotgun (WGS) entry which is preliminary data.</text>
</comment>
<keyword evidence="2" id="KW-1185">Reference proteome</keyword>